<evidence type="ECO:0000313" key="9">
    <source>
        <dbReference type="Proteomes" id="UP000770889"/>
    </source>
</evidence>
<comment type="similarity">
    <text evidence="1">Belongs to the 'phage' integrase family.</text>
</comment>
<dbReference type="SUPFAM" id="SSF56349">
    <property type="entry name" value="DNA breaking-rejoining enzymes"/>
    <property type="match status" value="1"/>
</dbReference>
<dbReference type="Gene3D" id="1.10.150.130">
    <property type="match status" value="1"/>
</dbReference>
<evidence type="ECO:0000256" key="3">
    <source>
        <dbReference type="ARBA" id="ARBA00023125"/>
    </source>
</evidence>
<dbReference type="Pfam" id="PF14659">
    <property type="entry name" value="Phage_int_SAM_3"/>
    <property type="match status" value="1"/>
</dbReference>
<accession>A0A944M845</accession>
<feature type="domain" description="Core-binding (CB)" evidence="7">
    <location>
        <begin position="92"/>
        <end position="171"/>
    </location>
</feature>
<dbReference type="InterPro" id="IPR004107">
    <property type="entry name" value="Integrase_SAM-like_N"/>
</dbReference>
<dbReference type="InterPro" id="IPR010998">
    <property type="entry name" value="Integrase_recombinase_N"/>
</dbReference>
<protein>
    <submittedName>
        <fullName evidence="8">Site-specific integrase</fullName>
    </submittedName>
</protein>
<dbReference type="CDD" id="cd01189">
    <property type="entry name" value="INT_ICEBs1_C_like"/>
    <property type="match status" value="1"/>
</dbReference>
<evidence type="ECO:0000313" key="8">
    <source>
        <dbReference type="EMBL" id="MBT2988840.1"/>
    </source>
</evidence>
<dbReference type="GO" id="GO:0006310">
    <property type="term" value="P:DNA recombination"/>
    <property type="evidence" value="ECO:0007669"/>
    <property type="project" value="UniProtKB-KW"/>
</dbReference>
<evidence type="ECO:0000256" key="4">
    <source>
        <dbReference type="ARBA" id="ARBA00023172"/>
    </source>
</evidence>
<name>A0A944M845_9GAMM</name>
<dbReference type="Pfam" id="PF12167">
    <property type="entry name" value="Arm-DNA-bind_2"/>
    <property type="match status" value="1"/>
</dbReference>
<dbReference type="AlphaFoldDB" id="A0A944M845"/>
<comment type="caution">
    <text evidence="8">The sequence shown here is derived from an EMBL/GenBank/DDBJ whole genome shotgun (WGS) entry which is preliminary data.</text>
</comment>
<dbReference type="Proteomes" id="UP000770889">
    <property type="component" value="Unassembled WGS sequence"/>
</dbReference>
<dbReference type="InterPro" id="IPR013762">
    <property type="entry name" value="Integrase-like_cat_sf"/>
</dbReference>
<dbReference type="InterPro" id="IPR022000">
    <property type="entry name" value="Min27-like_integrase_DNA_bind"/>
</dbReference>
<dbReference type="GO" id="GO:0003677">
    <property type="term" value="F:DNA binding"/>
    <property type="evidence" value="ECO:0007669"/>
    <property type="project" value="UniProtKB-UniRule"/>
</dbReference>
<evidence type="ECO:0000259" key="6">
    <source>
        <dbReference type="PROSITE" id="PS51898"/>
    </source>
</evidence>
<dbReference type="InterPro" id="IPR011010">
    <property type="entry name" value="DNA_brk_join_enz"/>
</dbReference>
<keyword evidence="4" id="KW-0233">DNA recombination</keyword>
<proteinExistence type="inferred from homology"/>
<keyword evidence="2" id="KW-0229">DNA integration</keyword>
<dbReference type="Pfam" id="PF00589">
    <property type="entry name" value="Phage_integrase"/>
    <property type="match status" value="1"/>
</dbReference>
<reference evidence="8 9" key="1">
    <citation type="submission" date="2021-05" db="EMBL/GenBank/DDBJ databases">
        <title>Genetic and Functional Diversity in Clade A Lucinid endosymbionts from the Bahamas.</title>
        <authorList>
            <person name="Giani N.M."/>
            <person name="Engel A.S."/>
            <person name="Campbell B.J."/>
        </authorList>
    </citation>
    <scope>NUCLEOTIDE SEQUENCE [LARGE SCALE GENOMIC DNA]</scope>
    <source>
        <strain evidence="8">LUC16012Gg_MoonRockCtena</strain>
    </source>
</reference>
<evidence type="ECO:0000259" key="7">
    <source>
        <dbReference type="PROSITE" id="PS51900"/>
    </source>
</evidence>
<evidence type="ECO:0000256" key="5">
    <source>
        <dbReference type="PROSITE-ProRule" id="PRU01248"/>
    </source>
</evidence>
<dbReference type="InterPro" id="IPR050808">
    <property type="entry name" value="Phage_Integrase"/>
</dbReference>
<sequence>MGRTRSEKIERGVRIRTYASGKRALEIQFQFRGVTCKEMLAGLDPDKKGDQRYAINLKAEIENAIERQTFRYTDYFPDARRARLFGHAVSTVTIKELLEEWLKDIERTHPHSTYRCYKKSCNAHLIPEFGSLRARELSPQHIREWIRGRTATLKSIRNDLTPLRAVLDQALNDDVIDQNPLDKIKVSKLVSRRQARTDYEVDPFSEDEIKAVLEAAQEYDPRIRNLLQFAFFSGLRTSELFGLMWGDVDWRRKIVRIQRAVVERKVKETKTEASIRDVILLPSALDALKAQKKYSYVGREYVFVRPKERGSFVDYEHLERPWSHILKRAGVRYRNPYQTRHTYASQLLSGGENPLFVAQQMGHKTTEMIMRHYGRWVEQAEEKHQHVFVSSFGQSA</sequence>
<dbReference type="PANTHER" id="PTHR30629">
    <property type="entry name" value="PROPHAGE INTEGRASE"/>
    <property type="match status" value="1"/>
</dbReference>
<dbReference type="PANTHER" id="PTHR30629:SF2">
    <property type="entry name" value="PROPHAGE INTEGRASE INTS-RELATED"/>
    <property type="match status" value="1"/>
</dbReference>
<dbReference type="InterPro" id="IPR044068">
    <property type="entry name" value="CB"/>
</dbReference>
<dbReference type="GO" id="GO:0015074">
    <property type="term" value="P:DNA integration"/>
    <property type="evidence" value="ECO:0007669"/>
    <property type="project" value="UniProtKB-KW"/>
</dbReference>
<keyword evidence="3 5" id="KW-0238">DNA-binding</keyword>
<dbReference type="EMBL" id="JAHHGM010000005">
    <property type="protein sequence ID" value="MBT2988840.1"/>
    <property type="molecule type" value="Genomic_DNA"/>
</dbReference>
<dbReference type="PROSITE" id="PS51900">
    <property type="entry name" value="CB"/>
    <property type="match status" value="1"/>
</dbReference>
<feature type="domain" description="Tyr recombinase" evidence="6">
    <location>
        <begin position="199"/>
        <end position="386"/>
    </location>
</feature>
<evidence type="ECO:0000256" key="1">
    <source>
        <dbReference type="ARBA" id="ARBA00008857"/>
    </source>
</evidence>
<evidence type="ECO:0000256" key="2">
    <source>
        <dbReference type="ARBA" id="ARBA00022908"/>
    </source>
</evidence>
<dbReference type="Gene3D" id="1.10.443.10">
    <property type="entry name" value="Intergrase catalytic core"/>
    <property type="match status" value="1"/>
</dbReference>
<gene>
    <name evidence="8" type="ORF">KME65_07725</name>
</gene>
<dbReference type="InterPro" id="IPR002104">
    <property type="entry name" value="Integrase_catalytic"/>
</dbReference>
<dbReference type="PROSITE" id="PS51898">
    <property type="entry name" value="TYR_RECOMBINASE"/>
    <property type="match status" value="1"/>
</dbReference>
<organism evidence="8 9">
    <name type="scientific">Candidatus Thiodiazotropha taylori</name>
    <dbReference type="NCBI Taxonomy" id="2792791"/>
    <lineage>
        <taxon>Bacteria</taxon>
        <taxon>Pseudomonadati</taxon>
        <taxon>Pseudomonadota</taxon>
        <taxon>Gammaproteobacteria</taxon>
        <taxon>Chromatiales</taxon>
        <taxon>Sedimenticolaceae</taxon>
        <taxon>Candidatus Thiodiazotropha</taxon>
    </lineage>
</organism>